<dbReference type="GO" id="GO:0032259">
    <property type="term" value="P:methylation"/>
    <property type="evidence" value="ECO:0007669"/>
    <property type="project" value="UniProtKB-KW"/>
</dbReference>
<dbReference type="GO" id="GO:0008168">
    <property type="term" value="F:methyltransferase activity"/>
    <property type="evidence" value="ECO:0007669"/>
    <property type="project" value="UniProtKB-KW"/>
</dbReference>
<dbReference type="InterPro" id="IPR041497">
    <property type="entry name" value="Thump-like"/>
</dbReference>
<feature type="domain" description="PG-1098 ferredoxin-like" evidence="2">
    <location>
        <begin position="278"/>
        <end position="320"/>
    </location>
</feature>
<accession>A0A250F9F2</accession>
<evidence type="ECO:0000259" key="2">
    <source>
        <dbReference type="Pfam" id="PF22013"/>
    </source>
</evidence>
<keyword evidence="4" id="KW-1185">Reference proteome</keyword>
<dbReference type="EMBL" id="CP022384">
    <property type="protein sequence ID" value="ATA80885.1"/>
    <property type="molecule type" value="Genomic_DNA"/>
</dbReference>
<organism evidence="3 4">
    <name type="scientific">Capnocytophaga leadbetteri</name>
    <dbReference type="NCBI Taxonomy" id="327575"/>
    <lineage>
        <taxon>Bacteria</taxon>
        <taxon>Pseudomonadati</taxon>
        <taxon>Bacteroidota</taxon>
        <taxon>Flavobacteriia</taxon>
        <taxon>Flavobacteriales</taxon>
        <taxon>Flavobacteriaceae</taxon>
        <taxon>Capnocytophaga</taxon>
    </lineage>
</organism>
<gene>
    <name evidence="3" type="ORF">CGC53_00210</name>
</gene>
<evidence type="ECO:0000259" key="1">
    <source>
        <dbReference type="Pfam" id="PF18096"/>
    </source>
</evidence>
<dbReference type="Gene3D" id="1.10.10.1110">
    <property type="entry name" value="Methyltransferase PG1098, N-terminal domain"/>
    <property type="match status" value="1"/>
</dbReference>
<evidence type="ECO:0000313" key="3">
    <source>
        <dbReference type="EMBL" id="ATA80885.1"/>
    </source>
</evidence>
<dbReference type="Pfam" id="PF22013">
    <property type="entry name" value="PG_1098_Fer"/>
    <property type="match status" value="1"/>
</dbReference>
<feature type="domain" description="THUMP-like" evidence="1">
    <location>
        <begin position="323"/>
        <end position="380"/>
    </location>
</feature>
<dbReference type="KEGG" id="clk:CGC53_00210"/>
<dbReference type="InterPro" id="IPR054168">
    <property type="entry name" value="PG_1098_Fer"/>
</dbReference>
<dbReference type="InterPro" id="IPR029063">
    <property type="entry name" value="SAM-dependent_MTases_sf"/>
</dbReference>
<dbReference type="SUPFAM" id="SSF53335">
    <property type="entry name" value="S-adenosyl-L-methionine-dependent methyltransferases"/>
    <property type="match status" value="1"/>
</dbReference>
<dbReference type="AlphaFoldDB" id="A0A250F9F2"/>
<reference evidence="4" key="1">
    <citation type="submission" date="2017-06" db="EMBL/GenBank/DDBJ databases">
        <title>Capnocytophaga spp. assemblies.</title>
        <authorList>
            <person name="Gulvik C.A."/>
        </authorList>
    </citation>
    <scope>NUCLEOTIDE SEQUENCE [LARGE SCALE GENOMIC DNA]</scope>
    <source>
        <strain evidence="4">H6253</strain>
    </source>
</reference>
<dbReference type="Gene3D" id="3.40.50.150">
    <property type="entry name" value="Vaccinia Virus protein VP39"/>
    <property type="match status" value="1"/>
</dbReference>
<keyword evidence="3" id="KW-0489">Methyltransferase</keyword>
<dbReference type="Pfam" id="PF18096">
    <property type="entry name" value="Thump_like"/>
    <property type="match status" value="1"/>
</dbReference>
<evidence type="ECO:0000313" key="4">
    <source>
        <dbReference type="Proteomes" id="UP000217276"/>
    </source>
</evidence>
<dbReference type="Proteomes" id="UP000217276">
    <property type="component" value="Chromosome"/>
</dbReference>
<protein>
    <submittedName>
        <fullName evidence="3">Methyltransferase</fullName>
    </submittedName>
</protein>
<proteinExistence type="predicted"/>
<dbReference type="RefSeq" id="WP_095912830.1">
    <property type="nucleotide sequence ID" value="NZ_CAUUPF010000040.1"/>
</dbReference>
<dbReference type="Pfam" id="PF03602">
    <property type="entry name" value="Cons_hypoth95"/>
    <property type="match status" value="1"/>
</dbReference>
<name>A0A250F9F2_9FLAO</name>
<sequence>MSTFTDLLKSEIQLFIKDYQGVTTDLLLKNNVFTEVTNKELVQQIQGRRVAVKKLPFLLREGIIYPKNLSLEQASSEATARYKAQELRGKRFADLTCGFGIDAYFLSELFEEVTLVEEQPELLSIVQHNWEVLERKATFVNKKAEAFLTDTSQHYDVLYIDPARRDTQQQKKFLLEDLSPNILELQPLLLEKADKVITKLSPLIDIHYLLNTLNKVACIEVIALRNEVKEVLVIQEPQSTIDEVVIRCVNLESEDPILSFTNRELSASEVIYSSPKSYLYIPNNALLKSGAFNYIATYYGLKKLEVNTHLYTSDELIDNFAGRILEVTPIHHKQIKAKSHYNIIAKNYPLSVAELKKKYHLQEGGTDYLIFTRSVSGMEMLLGKEQK</sequence>
<keyword evidence="3" id="KW-0808">Transferase</keyword>
<dbReference type="CDD" id="cd02440">
    <property type="entry name" value="AdoMet_MTases"/>
    <property type="match status" value="1"/>
</dbReference>